<dbReference type="NCBIfam" id="NF002874">
    <property type="entry name" value="PRK03244.1"/>
    <property type="match status" value="1"/>
</dbReference>
<dbReference type="GO" id="GO:0030170">
    <property type="term" value="F:pyridoxal phosphate binding"/>
    <property type="evidence" value="ECO:0007669"/>
    <property type="project" value="InterPro"/>
</dbReference>
<dbReference type="CDD" id="cd00610">
    <property type="entry name" value="OAT_like"/>
    <property type="match status" value="1"/>
</dbReference>
<proteinExistence type="inferred from homology"/>
<dbReference type="UniPathway" id="UPA00068">
    <property type="reaction ID" value="UER00109"/>
</dbReference>
<dbReference type="SUPFAM" id="SSF53383">
    <property type="entry name" value="PLP-dependent transferases"/>
    <property type="match status" value="1"/>
</dbReference>
<comment type="cofactor">
    <cofactor evidence="5">
        <name>pyridoxal 5'-phosphate</name>
        <dbReference type="ChEBI" id="CHEBI:597326"/>
    </cofactor>
    <text evidence="5">Binds 1 pyridoxal phosphate per subunit.</text>
</comment>
<dbReference type="InterPro" id="IPR015421">
    <property type="entry name" value="PyrdxlP-dep_Trfase_major"/>
</dbReference>
<dbReference type="Pfam" id="PF00202">
    <property type="entry name" value="Aminotran_3"/>
    <property type="match status" value="1"/>
</dbReference>
<feature type="binding site" evidence="5">
    <location>
        <position position="146"/>
    </location>
    <ligand>
        <name>N(2)-acetyl-L-ornithine</name>
        <dbReference type="ChEBI" id="CHEBI:57805"/>
    </ligand>
</feature>
<dbReference type="GO" id="GO:0042802">
    <property type="term" value="F:identical protein binding"/>
    <property type="evidence" value="ECO:0007669"/>
    <property type="project" value="TreeGrafter"/>
</dbReference>
<dbReference type="PIRSF" id="PIRSF000521">
    <property type="entry name" value="Transaminase_4ab_Lys_Orn"/>
    <property type="match status" value="1"/>
</dbReference>
<name>A0A5Q2FEN5_9ACTN</name>
<evidence type="ECO:0000313" key="7">
    <source>
        <dbReference type="Proteomes" id="UP000386847"/>
    </source>
</evidence>
<dbReference type="PANTHER" id="PTHR11986:SF79">
    <property type="entry name" value="ACETYLORNITHINE AMINOTRANSFERASE, MITOCHONDRIAL"/>
    <property type="match status" value="1"/>
</dbReference>
<reference evidence="6 7" key="1">
    <citation type="submission" date="2019-10" db="EMBL/GenBank/DDBJ databases">
        <title>Genomic analysis of Raineyella sp. CBA3103.</title>
        <authorList>
            <person name="Roh S.W."/>
        </authorList>
    </citation>
    <scope>NUCLEOTIDE SEQUENCE [LARGE SCALE GENOMIC DNA]</scope>
    <source>
        <strain evidence="6 7">CBA3103</strain>
    </source>
</reference>
<dbReference type="Gene3D" id="3.40.640.10">
    <property type="entry name" value="Type I PLP-dependent aspartate aminotransferase-like (Major domain)"/>
    <property type="match status" value="1"/>
</dbReference>
<dbReference type="Proteomes" id="UP000386847">
    <property type="component" value="Chromosome"/>
</dbReference>
<dbReference type="GO" id="GO:0005737">
    <property type="term" value="C:cytoplasm"/>
    <property type="evidence" value="ECO:0007669"/>
    <property type="project" value="UniProtKB-SubCell"/>
</dbReference>
<dbReference type="InterPro" id="IPR015424">
    <property type="entry name" value="PyrdxlP-dep_Trfase"/>
</dbReference>
<dbReference type="InterPro" id="IPR050103">
    <property type="entry name" value="Class-III_PLP-dep_AT"/>
</dbReference>
<dbReference type="InterPro" id="IPR015422">
    <property type="entry name" value="PyrdxlP-dep_Trfase_small"/>
</dbReference>
<dbReference type="KEGG" id="rain:Rai3103_15935"/>
<comment type="similarity">
    <text evidence="5">Belongs to the class-III pyridoxal-phosphate-dependent aminotransferase family. ArgD subfamily.</text>
</comment>
<dbReference type="HAMAP" id="MF_01107">
    <property type="entry name" value="ArgD_aminotrans_3"/>
    <property type="match status" value="1"/>
</dbReference>
<keyword evidence="7" id="KW-1185">Reference proteome</keyword>
<feature type="binding site" evidence="5">
    <location>
        <position position="285"/>
    </location>
    <ligand>
        <name>N(2)-acetyl-L-ornithine</name>
        <dbReference type="ChEBI" id="CHEBI:57805"/>
    </ligand>
</feature>
<dbReference type="GO" id="GO:0006526">
    <property type="term" value="P:L-arginine biosynthetic process"/>
    <property type="evidence" value="ECO:0007669"/>
    <property type="project" value="UniProtKB-UniRule"/>
</dbReference>
<dbReference type="EC" id="2.6.1.11" evidence="5"/>
<comment type="subcellular location">
    <subcellularLocation>
        <location evidence="5">Cytoplasm</location>
    </subcellularLocation>
</comment>
<dbReference type="PANTHER" id="PTHR11986">
    <property type="entry name" value="AMINOTRANSFERASE CLASS III"/>
    <property type="match status" value="1"/>
</dbReference>
<dbReference type="PROSITE" id="PS00600">
    <property type="entry name" value="AA_TRANSFER_CLASS_3"/>
    <property type="match status" value="1"/>
</dbReference>
<dbReference type="AlphaFoldDB" id="A0A5Q2FEN5"/>
<comment type="catalytic activity">
    <reaction evidence="5">
        <text>N(2)-acetyl-L-ornithine + 2-oxoglutarate = N-acetyl-L-glutamate 5-semialdehyde + L-glutamate</text>
        <dbReference type="Rhea" id="RHEA:18049"/>
        <dbReference type="ChEBI" id="CHEBI:16810"/>
        <dbReference type="ChEBI" id="CHEBI:29123"/>
        <dbReference type="ChEBI" id="CHEBI:29985"/>
        <dbReference type="ChEBI" id="CHEBI:57805"/>
        <dbReference type="EC" id="2.6.1.11"/>
    </reaction>
</comment>
<dbReference type="EMBL" id="CP045725">
    <property type="protein sequence ID" value="QGF24861.1"/>
    <property type="molecule type" value="Genomic_DNA"/>
</dbReference>
<keyword evidence="1 5" id="KW-0032">Aminotransferase</keyword>
<dbReference type="NCBIfam" id="TIGR00707">
    <property type="entry name" value="argD"/>
    <property type="match status" value="1"/>
</dbReference>
<keyword evidence="5" id="KW-0055">Arginine biosynthesis</keyword>
<evidence type="ECO:0000256" key="2">
    <source>
        <dbReference type="ARBA" id="ARBA00022605"/>
    </source>
</evidence>
<comment type="subunit">
    <text evidence="5">Homodimer.</text>
</comment>
<dbReference type="InterPro" id="IPR049704">
    <property type="entry name" value="Aminotrans_3_PPA_site"/>
</dbReference>
<keyword evidence="4 5" id="KW-0663">Pyridoxal phosphate</keyword>
<feature type="binding site" evidence="5">
    <location>
        <begin position="228"/>
        <end position="231"/>
    </location>
    <ligand>
        <name>pyridoxal 5'-phosphate</name>
        <dbReference type="ChEBI" id="CHEBI:597326"/>
    </ligand>
</feature>
<dbReference type="Gene3D" id="3.90.1150.10">
    <property type="entry name" value="Aspartate Aminotransferase, domain 1"/>
    <property type="match status" value="1"/>
</dbReference>
<dbReference type="InterPro" id="IPR004636">
    <property type="entry name" value="AcOrn/SuccOrn_fam"/>
</dbReference>
<dbReference type="GO" id="GO:0003992">
    <property type="term" value="F:N2-acetyl-L-ornithine:2-oxoglutarate 5-aminotransferase activity"/>
    <property type="evidence" value="ECO:0007669"/>
    <property type="project" value="UniProtKB-UniRule"/>
</dbReference>
<keyword evidence="2 5" id="KW-0028">Amino-acid biosynthesis</keyword>
<dbReference type="FunFam" id="3.40.640.10:FF:000004">
    <property type="entry name" value="Acetylornithine aminotransferase"/>
    <property type="match status" value="1"/>
</dbReference>
<keyword evidence="5" id="KW-0963">Cytoplasm</keyword>
<dbReference type="RefSeq" id="WP_153573390.1">
    <property type="nucleotide sequence ID" value="NZ_CP045725.1"/>
</dbReference>
<dbReference type="InterPro" id="IPR005814">
    <property type="entry name" value="Aminotrans_3"/>
</dbReference>
<keyword evidence="3 5" id="KW-0808">Transferase</keyword>
<comment type="pathway">
    <text evidence="5">Amino-acid biosynthesis; L-arginine biosynthesis; N(2)-acetyl-L-ornithine from L-glutamate: step 4/4.</text>
</comment>
<organism evidence="6 7">
    <name type="scientific">Raineyella fluvialis</name>
    <dbReference type="NCBI Taxonomy" id="2662261"/>
    <lineage>
        <taxon>Bacteria</taxon>
        <taxon>Bacillati</taxon>
        <taxon>Actinomycetota</taxon>
        <taxon>Actinomycetes</taxon>
        <taxon>Propionibacteriales</taxon>
        <taxon>Propionibacteriaceae</taxon>
        <taxon>Raineyella</taxon>
    </lineage>
</organism>
<comment type="miscellaneous">
    <text evidence="5">May also have succinyldiaminopimelate aminotransferase activity, thus carrying out the corresponding step in lysine biosynthesis.</text>
</comment>
<evidence type="ECO:0000256" key="1">
    <source>
        <dbReference type="ARBA" id="ARBA00022576"/>
    </source>
</evidence>
<sequence>MTDRTSTVQAEWLERYDTSYMHNFGSPTRVLTRGEGCRVWDVEGREYLDLLAGIAVNSLGHAHPDVVAAVTDQVATVVHISNLFTSPWQVELAERLDALVTANAPGTPSRVFLCNSGSEANDTGFKLTRRTGRTKIVAMEGSFHGRTLGAVSLTAKAAYREPFEPLPGGVVFVPYGDEAALAEAVDDETAAVVLETIQGESGIIVAPEDFLRAARRITDQHGALLWVDEVQTGIARTGEWLSYLPSGITPDVVTLAKGLGAGIPIGACIATGPAAELLGPGSHGSTFGGNPLASRAGLTVLDVIERDGLLQHVREVGDHLEAAVVALGHPDIVGVTGAGLLRGIVLTRDIAPAVSARALEAGFIINAPRPNRLRIAPPLIITTSEIDSFVAALPTLLEG</sequence>
<feature type="modified residue" description="N6-(pyridoxal phosphate)lysine" evidence="5">
    <location>
        <position position="257"/>
    </location>
</feature>
<feature type="binding site" evidence="5">
    <location>
        <position position="286"/>
    </location>
    <ligand>
        <name>pyridoxal 5'-phosphate</name>
        <dbReference type="ChEBI" id="CHEBI:597326"/>
    </ligand>
</feature>
<evidence type="ECO:0000256" key="3">
    <source>
        <dbReference type="ARBA" id="ARBA00022679"/>
    </source>
</evidence>
<accession>A0A5Q2FEN5</accession>
<protein>
    <recommendedName>
        <fullName evidence="5">Acetylornithine aminotransferase</fullName>
        <shortName evidence="5">ACOAT</shortName>
        <ecNumber evidence="5">2.6.1.11</ecNumber>
    </recommendedName>
</protein>
<feature type="binding site" evidence="5">
    <location>
        <position position="143"/>
    </location>
    <ligand>
        <name>pyridoxal 5'-phosphate</name>
        <dbReference type="ChEBI" id="CHEBI:597326"/>
    </ligand>
</feature>
<evidence type="ECO:0000256" key="4">
    <source>
        <dbReference type="ARBA" id="ARBA00022898"/>
    </source>
</evidence>
<comment type="caution">
    <text evidence="5">Lacks conserved residue(s) required for the propagation of feature annotation.</text>
</comment>
<gene>
    <name evidence="5" type="primary">argD</name>
    <name evidence="6" type="ORF">Rai3103_15935</name>
</gene>
<evidence type="ECO:0000256" key="5">
    <source>
        <dbReference type="HAMAP-Rule" id="MF_01107"/>
    </source>
</evidence>
<evidence type="ECO:0000313" key="6">
    <source>
        <dbReference type="EMBL" id="QGF24861.1"/>
    </source>
</evidence>